<accession>A0A0F0CUI6</accession>
<dbReference type="EMBL" id="JYNY01000204">
    <property type="protein sequence ID" value="KJJ85186.1"/>
    <property type="molecule type" value="Genomic_DNA"/>
</dbReference>
<dbReference type="Proteomes" id="UP000033428">
    <property type="component" value="Unassembled WGS sequence"/>
</dbReference>
<organism evidence="1 2">
    <name type="scientific">Candidatus Omnitrophus magneticus</name>
    <dbReference type="NCBI Taxonomy" id="1609969"/>
    <lineage>
        <taxon>Bacteria</taxon>
        <taxon>Pseudomonadati</taxon>
        <taxon>Candidatus Omnitrophota</taxon>
        <taxon>Candidatus Omnitrophus</taxon>
    </lineage>
</organism>
<keyword evidence="2" id="KW-1185">Reference proteome</keyword>
<sequence length="48" mass="5622">MLILRCPRCGSTQVLTSKTTRTCRKWGFKSEDKVVCEKVDKKKYKKRG</sequence>
<name>A0A0F0CUI6_9BACT</name>
<proteinExistence type="predicted"/>
<reference evidence="1 2" key="1">
    <citation type="submission" date="2015-02" db="EMBL/GenBank/DDBJ databases">
        <title>Single-cell genomics of uncultivated deep-branching MTB reveals a conserved set of magnetosome genes.</title>
        <authorList>
            <person name="Kolinko S."/>
            <person name="Richter M."/>
            <person name="Glockner F.O."/>
            <person name="Brachmann A."/>
            <person name="Schuler D."/>
        </authorList>
    </citation>
    <scope>NUCLEOTIDE SEQUENCE [LARGE SCALE GENOMIC DNA]</scope>
    <source>
        <strain evidence="1">SKK-01</strain>
    </source>
</reference>
<protein>
    <submittedName>
        <fullName evidence="1">Uncharacterized protein</fullName>
    </submittedName>
</protein>
<dbReference type="AlphaFoldDB" id="A0A0F0CUI6"/>
<feature type="non-terminal residue" evidence="1">
    <location>
        <position position="48"/>
    </location>
</feature>
<gene>
    <name evidence="1" type="ORF">OMAG_000946</name>
</gene>
<evidence type="ECO:0000313" key="1">
    <source>
        <dbReference type="EMBL" id="KJJ85186.1"/>
    </source>
</evidence>
<evidence type="ECO:0000313" key="2">
    <source>
        <dbReference type="Proteomes" id="UP000033428"/>
    </source>
</evidence>
<comment type="caution">
    <text evidence="1">The sequence shown here is derived from an EMBL/GenBank/DDBJ whole genome shotgun (WGS) entry which is preliminary data.</text>
</comment>